<dbReference type="AlphaFoldDB" id="A0A915YX17"/>
<dbReference type="VEuPathDB" id="FungiDB:RhiirFUN_024212"/>
<accession>A0A915YX17</accession>
<dbReference type="Proteomes" id="UP000684084">
    <property type="component" value="Unassembled WGS sequence"/>
</dbReference>
<sequence length="136" mass="16241">MMVILLIEFQLENYNLDIFPNNFNTWLCQRYIDEKVILQRKKPKSDEYYLKRLGINAWKFTPESRFLLLNIVRIDDEIVRVDNEDDEVESVYNGETDKIRVVDNDKNNDIIIKISFNAKSDVMIQTNYPLFNINKA</sequence>
<protein>
    <submittedName>
        <fullName evidence="1">Uncharacterized protein</fullName>
    </submittedName>
</protein>
<proteinExistence type="predicted"/>
<evidence type="ECO:0000313" key="1">
    <source>
        <dbReference type="EMBL" id="CAB5348780.1"/>
    </source>
</evidence>
<dbReference type="EMBL" id="CAGKOT010000007">
    <property type="protein sequence ID" value="CAB5348780.1"/>
    <property type="molecule type" value="Genomic_DNA"/>
</dbReference>
<comment type="caution">
    <text evidence="1">The sequence shown here is derived from an EMBL/GenBank/DDBJ whole genome shotgun (WGS) entry which is preliminary data.</text>
</comment>
<name>A0A915YX17_9GLOM</name>
<gene>
    <name evidence="1" type="ORF">CHRIB12_LOCUS4546</name>
</gene>
<evidence type="ECO:0000313" key="2">
    <source>
        <dbReference type="Proteomes" id="UP000684084"/>
    </source>
</evidence>
<organism evidence="1 2">
    <name type="scientific">Rhizophagus irregularis</name>
    <dbReference type="NCBI Taxonomy" id="588596"/>
    <lineage>
        <taxon>Eukaryota</taxon>
        <taxon>Fungi</taxon>
        <taxon>Fungi incertae sedis</taxon>
        <taxon>Mucoromycota</taxon>
        <taxon>Glomeromycotina</taxon>
        <taxon>Glomeromycetes</taxon>
        <taxon>Glomerales</taxon>
        <taxon>Glomeraceae</taxon>
        <taxon>Rhizophagus</taxon>
    </lineage>
</organism>
<reference evidence="1" key="1">
    <citation type="submission" date="2020-05" db="EMBL/GenBank/DDBJ databases">
        <authorList>
            <person name="Rincon C."/>
            <person name="Sanders R I."/>
            <person name="Robbins C."/>
            <person name="Chaturvedi A."/>
        </authorList>
    </citation>
    <scope>NUCLEOTIDE SEQUENCE</scope>
    <source>
        <strain evidence="1">CHB12</strain>
    </source>
</reference>